<protein>
    <submittedName>
        <fullName evidence="1">Uncharacterized protein</fullName>
    </submittedName>
</protein>
<name>A0A6B7ZF73_9CAUD</name>
<gene>
    <name evidence="1" type="ORF">N1M2_212</name>
</gene>
<dbReference type="EMBL" id="MN642089">
    <property type="protein sequence ID" value="QGH72075.1"/>
    <property type="molecule type" value="Genomic_DNA"/>
</dbReference>
<organism evidence="1 2">
    <name type="scientific">Klebsiella phage N1M2</name>
    <dbReference type="NCBI Taxonomy" id="2664939"/>
    <lineage>
        <taxon>Viruses</taxon>
        <taxon>Duplodnaviria</taxon>
        <taxon>Heunggongvirae</taxon>
        <taxon>Uroviricota</taxon>
        <taxon>Caudoviricetes</taxon>
        <taxon>Chimalliviridae</taxon>
        <taxon>Nimduovirus</taxon>
        <taxon>Nimduovirus N1M2</taxon>
    </lineage>
</organism>
<reference evidence="1 2" key="1">
    <citation type="submission" date="2019-11" db="EMBL/GenBank/DDBJ databases">
        <authorList>
            <person name="Lewis R."/>
            <person name="Clooney A.G."/>
            <person name="Stockdale S.R."/>
            <person name="Buttimer C."/>
            <person name="Draper L.A."/>
            <person name="Ross R.P."/>
            <person name="Hill C."/>
        </authorList>
    </citation>
    <scope>NUCLEOTIDE SEQUENCE [LARGE SCALE GENOMIC DNA]</scope>
</reference>
<accession>A0A6B7ZF73</accession>
<sequence length="120" mass="13714">MNDFSYDYSVLVIAEPDFLNKGKDCEAYREKLMNFLEKRAGESTLRAISITGSYGLPMETQIEVDSRNKTSFVKSLDDQLLQFNEIVIITNFENDSYIDALSIRAAELSKTLTIYGYETK</sequence>
<evidence type="ECO:0000313" key="1">
    <source>
        <dbReference type="EMBL" id="QGH72075.1"/>
    </source>
</evidence>
<keyword evidence="2" id="KW-1185">Reference proteome</keyword>
<proteinExistence type="predicted"/>
<dbReference type="Proteomes" id="UP000464669">
    <property type="component" value="Segment"/>
</dbReference>
<evidence type="ECO:0000313" key="2">
    <source>
        <dbReference type="Proteomes" id="UP000464669"/>
    </source>
</evidence>